<dbReference type="SUPFAM" id="SSF48726">
    <property type="entry name" value="Immunoglobulin"/>
    <property type="match status" value="2"/>
</dbReference>
<evidence type="ECO:0000256" key="6">
    <source>
        <dbReference type="ARBA" id="ARBA00023157"/>
    </source>
</evidence>
<keyword evidence="5" id="KW-0472">Membrane</keyword>
<dbReference type="InterPro" id="IPR003599">
    <property type="entry name" value="Ig_sub"/>
</dbReference>
<gene>
    <name evidence="12" type="primary">LOC117652675</name>
</gene>
<dbReference type="InterPro" id="IPR013783">
    <property type="entry name" value="Ig-like_fold"/>
</dbReference>
<evidence type="ECO:0000256" key="3">
    <source>
        <dbReference type="ARBA" id="ARBA00022729"/>
    </source>
</evidence>
<evidence type="ECO:0000256" key="5">
    <source>
        <dbReference type="ARBA" id="ARBA00023136"/>
    </source>
</evidence>
<feature type="region of interest" description="Disordered" evidence="9">
    <location>
        <begin position="228"/>
        <end position="257"/>
    </location>
</feature>
<dbReference type="InterPro" id="IPR036179">
    <property type="entry name" value="Ig-like_dom_sf"/>
</dbReference>
<dbReference type="RefSeq" id="XP_034253657.1">
    <property type="nucleotide sequence ID" value="XM_034397766.1"/>
</dbReference>
<dbReference type="GO" id="GO:0005886">
    <property type="term" value="C:plasma membrane"/>
    <property type="evidence" value="ECO:0007669"/>
    <property type="project" value="UniProtKB-SubCell"/>
</dbReference>
<dbReference type="GO" id="GO:0043005">
    <property type="term" value="C:neuron projection"/>
    <property type="evidence" value="ECO:0007669"/>
    <property type="project" value="TreeGrafter"/>
</dbReference>
<dbReference type="InterPro" id="IPR007110">
    <property type="entry name" value="Ig-like_dom"/>
</dbReference>
<evidence type="ECO:0000256" key="9">
    <source>
        <dbReference type="SAM" id="MobiDB-lite"/>
    </source>
</evidence>
<keyword evidence="6" id="KW-1015">Disulfide bond</keyword>
<dbReference type="PANTHER" id="PTHR12231">
    <property type="entry name" value="CTX-RELATED TYPE I TRANSMEMBRANE PROTEIN"/>
    <property type="match status" value="1"/>
</dbReference>
<keyword evidence="4" id="KW-0677">Repeat</keyword>
<dbReference type="InterPro" id="IPR051170">
    <property type="entry name" value="Neural/epithelial_adhesion"/>
</dbReference>
<dbReference type="OrthoDB" id="10012075at2759"/>
<comment type="subcellular location">
    <subcellularLocation>
        <location evidence="1">Cell membrane</location>
    </subcellularLocation>
</comment>
<dbReference type="SMART" id="SM00409">
    <property type="entry name" value="IG"/>
    <property type="match status" value="2"/>
</dbReference>
<dbReference type="Gene3D" id="2.60.40.10">
    <property type="entry name" value="Immunoglobulins"/>
    <property type="match status" value="2"/>
</dbReference>
<evidence type="ECO:0000256" key="7">
    <source>
        <dbReference type="ARBA" id="ARBA00023180"/>
    </source>
</evidence>
<evidence type="ECO:0000256" key="8">
    <source>
        <dbReference type="ARBA" id="ARBA00023319"/>
    </source>
</evidence>
<proteinExistence type="predicted"/>
<evidence type="ECO:0000256" key="4">
    <source>
        <dbReference type="ARBA" id="ARBA00022737"/>
    </source>
</evidence>
<dbReference type="FunFam" id="2.60.40.10:FF:000328">
    <property type="entry name" value="CLUMA_CG000981, isoform A"/>
    <property type="match status" value="1"/>
</dbReference>
<evidence type="ECO:0000313" key="12">
    <source>
        <dbReference type="RefSeq" id="XP_034253657.1"/>
    </source>
</evidence>
<accession>A0A6P9A6W2</accession>
<keyword evidence="2" id="KW-1003">Cell membrane</keyword>
<keyword evidence="11" id="KW-1185">Reference proteome</keyword>
<dbReference type="InterPro" id="IPR003598">
    <property type="entry name" value="Ig_sub2"/>
</dbReference>
<dbReference type="SMART" id="SM00408">
    <property type="entry name" value="IGc2"/>
    <property type="match status" value="2"/>
</dbReference>
<dbReference type="PANTHER" id="PTHR12231:SF253">
    <property type="entry name" value="DPR-INTERACTING PROTEIN ETA, ISOFORM B-RELATED"/>
    <property type="match status" value="1"/>
</dbReference>
<dbReference type="InParanoid" id="A0A6P9A6W2"/>
<keyword evidence="8" id="KW-0393">Immunoglobulin domain</keyword>
<organism evidence="12">
    <name type="scientific">Thrips palmi</name>
    <name type="common">Melon thrips</name>
    <dbReference type="NCBI Taxonomy" id="161013"/>
    <lineage>
        <taxon>Eukaryota</taxon>
        <taxon>Metazoa</taxon>
        <taxon>Ecdysozoa</taxon>
        <taxon>Arthropoda</taxon>
        <taxon>Hexapoda</taxon>
        <taxon>Insecta</taxon>
        <taxon>Pterygota</taxon>
        <taxon>Neoptera</taxon>
        <taxon>Paraneoptera</taxon>
        <taxon>Thysanoptera</taxon>
        <taxon>Terebrantia</taxon>
        <taxon>Thripoidea</taxon>
        <taxon>Thripidae</taxon>
        <taxon>Thrips</taxon>
    </lineage>
</organism>
<protein>
    <submittedName>
        <fullName evidence="12">Neurotrimin-like</fullName>
    </submittedName>
</protein>
<keyword evidence="7" id="KW-0325">Glycoprotein</keyword>
<dbReference type="PROSITE" id="PS50835">
    <property type="entry name" value="IG_LIKE"/>
    <property type="match status" value="2"/>
</dbReference>
<dbReference type="AlphaFoldDB" id="A0A6P9A6W2"/>
<keyword evidence="3" id="KW-0732">Signal</keyword>
<feature type="domain" description="Ig-like" evidence="10">
    <location>
        <begin position="22"/>
        <end position="107"/>
    </location>
</feature>
<dbReference type="Pfam" id="PF13927">
    <property type="entry name" value="Ig_3"/>
    <property type="match status" value="2"/>
</dbReference>
<feature type="domain" description="Ig-like" evidence="10">
    <location>
        <begin position="117"/>
        <end position="210"/>
    </location>
</feature>
<evidence type="ECO:0000256" key="2">
    <source>
        <dbReference type="ARBA" id="ARBA00022475"/>
    </source>
</evidence>
<evidence type="ECO:0000313" key="11">
    <source>
        <dbReference type="Proteomes" id="UP000515158"/>
    </source>
</evidence>
<reference evidence="12" key="1">
    <citation type="submission" date="2025-08" db="UniProtKB">
        <authorList>
            <consortium name="RefSeq"/>
        </authorList>
    </citation>
    <scope>IDENTIFICATION</scope>
    <source>
        <tissue evidence="12">Total insect</tissue>
    </source>
</reference>
<dbReference type="KEGG" id="tpal:117652675"/>
<dbReference type="Proteomes" id="UP000515158">
    <property type="component" value="Unplaced"/>
</dbReference>
<dbReference type="GeneID" id="117652675"/>
<name>A0A6P9A6W2_THRPL</name>
<sequence>MCQINTDPMKSQQGYLDVVVPPDILDYPTSTDLVVRELSNATLRCVANGSPQPNITWKREGGAPLYLPSGKEVMAVEGQNYTIPRVTREHMGAYLCIASNGVPPSVSKRIFLTVEFPPVIEVPSQLVGARVGRQLVLQCLSQAFPKSINYWVRGDNTLVKGPGYQTETIDSAYSISMRLTIKSVALEDLGEYKCVSKNYLGETEQSIKVDHVKTPDWGLSSTKLPKHTKGKYLGRPVSENSVEIPDAEESTASSSPAPRGTANVFLLVTSLLWISCGKPVARL</sequence>
<evidence type="ECO:0000256" key="1">
    <source>
        <dbReference type="ARBA" id="ARBA00004236"/>
    </source>
</evidence>
<evidence type="ECO:0000259" key="10">
    <source>
        <dbReference type="PROSITE" id="PS50835"/>
    </source>
</evidence>